<dbReference type="EMBL" id="AUWU02000024">
    <property type="protein sequence ID" value="KAH0569351.1"/>
    <property type="molecule type" value="Genomic_DNA"/>
</dbReference>
<proteinExistence type="predicted"/>
<dbReference type="EMBL" id="AUWU02000001">
    <property type="protein sequence ID" value="KAH0577240.1"/>
    <property type="molecule type" value="Genomic_DNA"/>
</dbReference>
<dbReference type="VEuPathDB" id="GiardiaDB:SS50377_20591"/>
<dbReference type="VEuPathDB" id="GiardiaDB:SS50377_28776"/>
<dbReference type="EMBL" id="KI546087">
    <property type="protein sequence ID" value="EST45862.1"/>
    <property type="molecule type" value="Genomic_DNA"/>
</dbReference>
<dbReference type="Proteomes" id="UP000018208">
    <property type="component" value="Unassembled WGS sequence"/>
</dbReference>
<reference evidence="1 2" key="1">
    <citation type="journal article" date="2014" name="PLoS Genet.">
        <title>The Genome of Spironucleus salmonicida Highlights a Fish Pathogen Adapted to Fluctuating Environments.</title>
        <authorList>
            <person name="Xu F."/>
            <person name="Jerlstrom-Hultqvist J."/>
            <person name="Einarsson E."/>
            <person name="Astvaldsson A."/>
            <person name="Svard S.G."/>
            <person name="Andersson J.O."/>
        </authorList>
    </citation>
    <scope>NUCLEOTIDE SEQUENCE</scope>
    <source>
        <strain evidence="2">ATCC 50377</strain>
    </source>
</reference>
<evidence type="ECO:0000313" key="4">
    <source>
        <dbReference type="EMBL" id="KAH0577240.1"/>
    </source>
</evidence>
<sequence>MNSPLFSPYAGSPDVHEVQSILPIGKVISQPFSPLQFSFFHDTTSCAQTPQEQVKVVHQTPEGFIPYYSEDAATIFQQRQAFLRSLKYFSRLVDGRAQKTTPNLARGLFCCSRECCSLILDGGNRSPYCCKPCQVREQNMRQARVKARGELIERKRCLFQFLVDLKETDFERGRLVQLVGAYLAEYQKNFGEGWE</sequence>
<evidence type="ECO:0000313" key="3">
    <source>
        <dbReference type="EMBL" id="KAH0577233.1"/>
    </source>
</evidence>
<evidence type="ECO:0000313" key="2">
    <source>
        <dbReference type="EMBL" id="KAH0569351.1"/>
    </source>
</evidence>
<dbReference type="VEuPathDB" id="GiardiaDB:SS50377_20584"/>
<reference evidence="2" key="2">
    <citation type="submission" date="2020-12" db="EMBL/GenBank/DDBJ databases">
        <title>New Spironucleus salmonicida genome in near-complete chromosomes.</title>
        <authorList>
            <person name="Xu F."/>
            <person name="Kurt Z."/>
            <person name="Jimenez-Gonzalez A."/>
            <person name="Astvaldsson A."/>
            <person name="Andersson J.O."/>
            <person name="Svard S.G."/>
        </authorList>
    </citation>
    <scope>NUCLEOTIDE SEQUENCE</scope>
    <source>
        <strain evidence="2">ATCC 50377</strain>
    </source>
</reference>
<dbReference type="AlphaFoldDB" id="V6LMD9"/>
<evidence type="ECO:0000313" key="1">
    <source>
        <dbReference type="EMBL" id="EST45862.1"/>
    </source>
</evidence>
<accession>V6LMD9</accession>
<dbReference type="EMBL" id="AUWU02000001">
    <property type="protein sequence ID" value="KAH0577233.1"/>
    <property type="molecule type" value="Genomic_DNA"/>
</dbReference>
<dbReference type="OrthoDB" id="10251286at2759"/>
<gene>
    <name evidence="1" type="ORF">SS50377_14148</name>
    <name evidence="3" type="ORF">SS50377_20584</name>
    <name evidence="4" type="ORF">SS50377_20591</name>
    <name evidence="2" type="ORF">SS50377_28776</name>
</gene>
<organism evidence="1">
    <name type="scientific">Spironucleus salmonicida</name>
    <dbReference type="NCBI Taxonomy" id="348837"/>
    <lineage>
        <taxon>Eukaryota</taxon>
        <taxon>Metamonada</taxon>
        <taxon>Diplomonadida</taxon>
        <taxon>Hexamitidae</taxon>
        <taxon>Hexamitinae</taxon>
        <taxon>Spironucleus</taxon>
    </lineage>
</organism>
<name>V6LMD9_9EUKA</name>
<keyword evidence="5" id="KW-1185">Reference proteome</keyword>
<protein>
    <submittedName>
        <fullName evidence="1">Uncharacterized protein</fullName>
    </submittedName>
</protein>
<evidence type="ECO:0000313" key="5">
    <source>
        <dbReference type="Proteomes" id="UP000018208"/>
    </source>
</evidence>